<dbReference type="EMBL" id="JAMWDU010000001">
    <property type="protein sequence ID" value="MCP8885967.1"/>
    <property type="molecule type" value="Genomic_DNA"/>
</dbReference>
<protein>
    <submittedName>
        <fullName evidence="2">GNAT family N-acetyltransferase</fullName>
        <ecNumber evidence="2">2.3.1.-</ecNumber>
    </submittedName>
</protein>
<dbReference type="InterPro" id="IPR016181">
    <property type="entry name" value="Acyl_CoA_acyltransferase"/>
</dbReference>
<proteinExistence type="predicted"/>
<dbReference type="InterPro" id="IPR052729">
    <property type="entry name" value="Acyl/Acetyltrans_Enzymes"/>
</dbReference>
<dbReference type="InterPro" id="IPR000182">
    <property type="entry name" value="GNAT_dom"/>
</dbReference>
<dbReference type="Gene3D" id="3.40.630.30">
    <property type="match status" value="1"/>
</dbReference>
<comment type="caution">
    <text evidence="2">The sequence shown here is derived from an EMBL/GenBank/DDBJ whole genome shotgun (WGS) entry which is preliminary data.</text>
</comment>
<dbReference type="Gene3D" id="3.40.630.90">
    <property type="match status" value="1"/>
</dbReference>
<reference evidence="2" key="1">
    <citation type="submission" date="2022-06" db="EMBL/GenBank/DDBJ databases">
        <title>Devosia sp. XJ19-45 genome assembly.</title>
        <authorList>
            <person name="Li B."/>
            <person name="Cai M."/>
            <person name="Nie G."/>
            <person name="Li W."/>
        </authorList>
    </citation>
    <scope>NUCLEOTIDE SEQUENCE</scope>
    <source>
        <strain evidence="2">XJ19-45</strain>
    </source>
</reference>
<dbReference type="PROSITE" id="PS51186">
    <property type="entry name" value="GNAT"/>
    <property type="match status" value="1"/>
</dbReference>
<dbReference type="EC" id="2.3.1.-" evidence="2"/>
<keyword evidence="3" id="KW-1185">Reference proteome</keyword>
<dbReference type="GO" id="GO:0016747">
    <property type="term" value="F:acyltransferase activity, transferring groups other than amino-acyl groups"/>
    <property type="evidence" value="ECO:0007669"/>
    <property type="project" value="InterPro"/>
</dbReference>
<dbReference type="PANTHER" id="PTHR47237">
    <property type="entry name" value="SLL0310 PROTEIN"/>
    <property type="match status" value="1"/>
</dbReference>
<dbReference type="AlphaFoldDB" id="A0A9Q4FR89"/>
<sequence length="271" mass="29759">MTADIRILNIDQIETLIDWAAAEGWNPGLDDARRFQLADPNGFLGAFVDGRMVAGISVVAYSNQFGFLGLYICHPDFRGQGYGRAVWNAGMAYLGDRTIGLDGVPQQQASYRKMGFVTEYETVRMVGALDLVSARHVSVAPILAASVVRDVDLACFPSERQSFLEAWIAPPHQAWFSTRDGAVTGYVVVRECRTARKVGPLFAHDLETAMTLLGTVEGEVQIDVPMHQVALLAKLKERGFDGQFNTARMYRGAAPDVRLDRVFAVSTLELG</sequence>
<dbReference type="Pfam" id="PF18014">
    <property type="entry name" value="Acetyltransf_18"/>
    <property type="match status" value="1"/>
</dbReference>
<dbReference type="RefSeq" id="WP_254672839.1">
    <property type="nucleotide sequence ID" value="NZ_JAMWDU010000001.1"/>
</dbReference>
<evidence type="ECO:0000313" key="3">
    <source>
        <dbReference type="Proteomes" id="UP001060275"/>
    </source>
</evidence>
<dbReference type="Pfam" id="PF00583">
    <property type="entry name" value="Acetyltransf_1"/>
    <property type="match status" value="1"/>
</dbReference>
<keyword evidence="2" id="KW-0808">Transferase</keyword>
<evidence type="ECO:0000259" key="1">
    <source>
        <dbReference type="PROSITE" id="PS51186"/>
    </source>
</evidence>
<name>A0A9Q4FR89_9HYPH</name>
<evidence type="ECO:0000313" key="2">
    <source>
        <dbReference type="EMBL" id="MCP8885967.1"/>
    </source>
</evidence>
<dbReference type="InterPro" id="IPR041496">
    <property type="entry name" value="YitH/HolE_GNAT"/>
</dbReference>
<organism evidence="2 3">
    <name type="scientific">Devosia ureilytica</name>
    <dbReference type="NCBI Taxonomy" id="2952754"/>
    <lineage>
        <taxon>Bacteria</taxon>
        <taxon>Pseudomonadati</taxon>
        <taxon>Pseudomonadota</taxon>
        <taxon>Alphaproteobacteria</taxon>
        <taxon>Hyphomicrobiales</taxon>
        <taxon>Devosiaceae</taxon>
        <taxon>Devosia</taxon>
    </lineage>
</organism>
<accession>A0A9Q4FR89</accession>
<dbReference type="CDD" id="cd04301">
    <property type="entry name" value="NAT_SF"/>
    <property type="match status" value="1"/>
</dbReference>
<keyword evidence="2" id="KW-0012">Acyltransferase</keyword>
<gene>
    <name evidence="2" type="ORF">NF348_02495</name>
</gene>
<feature type="domain" description="N-acetyltransferase" evidence="1">
    <location>
        <begin position="3"/>
        <end position="136"/>
    </location>
</feature>
<dbReference type="PANTHER" id="PTHR47237:SF1">
    <property type="entry name" value="SLL0310 PROTEIN"/>
    <property type="match status" value="1"/>
</dbReference>
<dbReference type="Proteomes" id="UP001060275">
    <property type="component" value="Unassembled WGS sequence"/>
</dbReference>
<dbReference type="SUPFAM" id="SSF55729">
    <property type="entry name" value="Acyl-CoA N-acyltransferases (Nat)"/>
    <property type="match status" value="1"/>
</dbReference>